<dbReference type="OrthoDB" id="3270653at2759"/>
<evidence type="ECO:0000313" key="4">
    <source>
        <dbReference type="Proteomes" id="UP000054538"/>
    </source>
</evidence>
<protein>
    <submittedName>
        <fullName evidence="3">Unplaced genomic scaffold scaffold_25, whole genome shotgun sequence</fullName>
    </submittedName>
</protein>
<gene>
    <name evidence="3" type="ORF">PAXRUDRAFT_822247</name>
</gene>
<keyword evidence="2" id="KW-0812">Transmembrane</keyword>
<feature type="compositionally biased region" description="Polar residues" evidence="1">
    <location>
        <begin position="372"/>
        <end position="398"/>
    </location>
</feature>
<dbReference type="EMBL" id="KN824847">
    <property type="protein sequence ID" value="KIK99886.1"/>
    <property type="molecule type" value="Genomic_DNA"/>
</dbReference>
<name>A0A0D0E5G9_9AGAM</name>
<evidence type="ECO:0000256" key="2">
    <source>
        <dbReference type="SAM" id="Phobius"/>
    </source>
</evidence>
<dbReference type="InParanoid" id="A0A0D0E5G9"/>
<feature type="transmembrane region" description="Helical" evidence="2">
    <location>
        <begin position="51"/>
        <end position="75"/>
    </location>
</feature>
<keyword evidence="4" id="KW-1185">Reference proteome</keyword>
<feature type="compositionally biased region" description="Basic residues" evidence="1">
    <location>
        <begin position="399"/>
        <end position="409"/>
    </location>
</feature>
<feature type="compositionally biased region" description="Low complexity" evidence="1">
    <location>
        <begin position="192"/>
        <end position="201"/>
    </location>
</feature>
<sequence length="409" mass="44446">MPAVALWTRNLLILHATHFAFPSLISCSSEPAMPVLVAVRPQIYRRGGSSSLHATNIIVIIIFVIGGFIVLFSLVQFLHRLCRRKSAPLPPKQPIAYYREQYLTEFADRRGNSVNSFEPSNPSVPHRLSPAGSDASHFLVEGEDISSEGASAYFLDSSGSLQTSRRGSPRLYRPHELQTPNPSFGAGNRRNSSSSMGSGCSTPPPPSVHSSSQPQSTFLRPIPSRHRPRSMVSTNSVPSSSNRSTIVGVPHGPHSQVKIVLPAPLAPALRPHVPRSSSDASFPGIDSRSNSVRTSMVDMWAPPLHRSASSDYIGLTGGHSFGRSASRSLSSPRISRLACPTNIDNLPPSSYPLSPFPTAVSEDRVRVDRGRIQSQSSPSTYLPQTLASRARWSTSPLRQSHKLQKSSRQ</sequence>
<dbReference type="Proteomes" id="UP000054538">
    <property type="component" value="Unassembled WGS sequence"/>
</dbReference>
<organism evidence="3 4">
    <name type="scientific">Paxillus rubicundulus Ve08.2h10</name>
    <dbReference type="NCBI Taxonomy" id="930991"/>
    <lineage>
        <taxon>Eukaryota</taxon>
        <taxon>Fungi</taxon>
        <taxon>Dikarya</taxon>
        <taxon>Basidiomycota</taxon>
        <taxon>Agaricomycotina</taxon>
        <taxon>Agaricomycetes</taxon>
        <taxon>Agaricomycetidae</taxon>
        <taxon>Boletales</taxon>
        <taxon>Paxilineae</taxon>
        <taxon>Paxillaceae</taxon>
        <taxon>Paxillus</taxon>
    </lineage>
</organism>
<dbReference type="HOGENOM" id="CLU_627069_0_0_1"/>
<reference evidence="4" key="2">
    <citation type="submission" date="2015-01" db="EMBL/GenBank/DDBJ databases">
        <title>Evolutionary Origins and Diversification of the Mycorrhizal Mutualists.</title>
        <authorList>
            <consortium name="DOE Joint Genome Institute"/>
            <consortium name="Mycorrhizal Genomics Consortium"/>
            <person name="Kohler A."/>
            <person name="Kuo A."/>
            <person name="Nagy L.G."/>
            <person name="Floudas D."/>
            <person name="Copeland A."/>
            <person name="Barry K.W."/>
            <person name="Cichocki N."/>
            <person name="Veneault-Fourrey C."/>
            <person name="LaButti K."/>
            <person name="Lindquist E.A."/>
            <person name="Lipzen A."/>
            <person name="Lundell T."/>
            <person name="Morin E."/>
            <person name="Murat C."/>
            <person name="Riley R."/>
            <person name="Ohm R."/>
            <person name="Sun H."/>
            <person name="Tunlid A."/>
            <person name="Henrissat B."/>
            <person name="Grigoriev I.V."/>
            <person name="Hibbett D.S."/>
            <person name="Martin F."/>
        </authorList>
    </citation>
    <scope>NUCLEOTIDE SEQUENCE [LARGE SCALE GENOMIC DNA]</scope>
    <source>
        <strain evidence="4">Ve08.2h10</strain>
    </source>
</reference>
<feature type="compositionally biased region" description="Low complexity" evidence="1">
    <location>
        <begin position="230"/>
        <end position="245"/>
    </location>
</feature>
<reference evidence="3 4" key="1">
    <citation type="submission" date="2014-04" db="EMBL/GenBank/DDBJ databases">
        <authorList>
            <consortium name="DOE Joint Genome Institute"/>
            <person name="Kuo A."/>
            <person name="Kohler A."/>
            <person name="Jargeat P."/>
            <person name="Nagy L.G."/>
            <person name="Floudas D."/>
            <person name="Copeland A."/>
            <person name="Barry K.W."/>
            <person name="Cichocki N."/>
            <person name="Veneault-Fourrey C."/>
            <person name="LaButti K."/>
            <person name="Lindquist E.A."/>
            <person name="Lipzen A."/>
            <person name="Lundell T."/>
            <person name="Morin E."/>
            <person name="Murat C."/>
            <person name="Sun H."/>
            <person name="Tunlid A."/>
            <person name="Henrissat B."/>
            <person name="Grigoriev I.V."/>
            <person name="Hibbett D.S."/>
            <person name="Martin F."/>
            <person name="Nordberg H.P."/>
            <person name="Cantor M.N."/>
            <person name="Hua S.X."/>
        </authorList>
    </citation>
    <scope>NUCLEOTIDE SEQUENCE [LARGE SCALE GENOMIC DNA]</scope>
    <source>
        <strain evidence="3 4">Ve08.2h10</strain>
    </source>
</reference>
<evidence type="ECO:0000313" key="3">
    <source>
        <dbReference type="EMBL" id="KIK99886.1"/>
    </source>
</evidence>
<keyword evidence="2" id="KW-0472">Membrane</keyword>
<feature type="compositionally biased region" description="Low complexity" evidence="1">
    <location>
        <begin position="208"/>
        <end position="217"/>
    </location>
</feature>
<dbReference type="AlphaFoldDB" id="A0A0D0E5G9"/>
<accession>A0A0D0E5G9</accession>
<evidence type="ECO:0000256" key="1">
    <source>
        <dbReference type="SAM" id="MobiDB-lite"/>
    </source>
</evidence>
<feature type="region of interest" description="Disordered" evidence="1">
    <location>
        <begin position="158"/>
        <end position="253"/>
    </location>
</feature>
<feature type="region of interest" description="Disordered" evidence="1">
    <location>
        <begin position="368"/>
        <end position="409"/>
    </location>
</feature>
<proteinExistence type="predicted"/>
<keyword evidence="2" id="KW-1133">Transmembrane helix</keyword>